<sequence>MKTVELTCIGCPLGCSLTATLDDDKVINVTGNSCKIGVDYAHEECTHPTRVLTTTLPVRDGNFPRVAVKTKKPIPKTKIRACMKALKTLEVRAPINVGDILCKDLANTGVSVVATQKVSKIV</sequence>
<dbReference type="Gene3D" id="3.10.530.10">
    <property type="entry name" value="CPE0013-like"/>
    <property type="match status" value="1"/>
</dbReference>
<evidence type="ECO:0000313" key="1">
    <source>
        <dbReference type="EMBL" id="MDA3733133.1"/>
    </source>
</evidence>
<protein>
    <submittedName>
        <fullName evidence="1">DUF1667 domain-containing protein</fullName>
    </submittedName>
</protein>
<dbReference type="PANTHER" id="PTHR39450">
    <property type="entry name" value="MOLYBDOPTERIN OXIDOREDUCTASE, 4FE-4S CLUSTER-BINDING SUBUNIT"/>
    <property type="match status" value="1"/>
</dbReference>
<dbReference type="Pfam" id="PF07892">
    <property type="entry name" value="DUF1667"/>
    <property type="match status" value="1"/>
</dbReference>
<organism evidence="1 2">
    <name type="scientific">Holtiella tumoricola</name>
    <dbReference type="NCBI Taxonomy" id="3018743"/>
    <lineage>
        <taxon>Bacteria</taxon>
        <taxon>Bacillati</taxon>
        <taxon>Bacillota</taxon>
        <taxon>Clostridia</taxon>
        <taxon>Lachnospirales</taxon>
        <taxon>Cellulosilyticaceae</taxon>
        <taxon>Holtiella</taxon>
    </lineage>
</organism>
<dbReference type="Proteomes" id="UP001169242">
    <property type="component" value="Unassembled WGS sequence"/>
</dbReference>
<dbReference type="InterPro" id="IPR012460">
    <property type="entry name" value="DUF1667"/>
</dbReference>
<name>A0AA42DQ36_9FIRM</name>
<dbReference type="RefSeq" id="WP_053982358.1">
    <property type="nucleotide sequence ID" value="NZ_JAQIFT010000060.1"/>
</dbReference>
<comment type="caution">
    <text evidence="1">The sequence shown here is derived from an EMBL/GenBank/DDBJ whole genome shotgun (WGS) entry which is preliminary data.</text>
</comment>
<dbReference type="EMBL" id="JAQIFT010000060">
    <property type="protein sequence ID" value="MDA3733133.1"/>
    <property type="molecule type" value="Genomic_DNA"/>
</dbReference>
<evidence type="ECO:0000313" key="2">
    <source>
        <dbReference type="Proteomes" id="UP001169242"/>
    </source>
</evidence>
<dbReference type="InterPro" id="IPR036593">
    <property type="entry name" value="CPE0013-like_sf"/>
</dbReference>
<proteinExistence type="predicted"/>
<gene>
    <name evidence="1" type="ORF">PBV87_16775</name>
</gene>
<dbReference type="SUPFAM" id="SSF160148">
    <property type="entry name" value="CPE0013-like"/>
    <property type="match status" value="1"/>
</dbReference>
<accession>A0AA42DQ36</accession>
<keyword evidence="2" id="KW-1185">Reference proteome</keyword>
<dbReference type="SUPFAM" id="SSF53706">
    <property type="entry name" value="Formate dehydrogenase/DMSO reductase, domains 1-3"/>
    <property type="match status" value="1"/>
</dbReference>
<dbReference type="PANTHER" id="PTHR39450:SF1">
    <property type="entry name" value="DUF1667 DOMAIN-CONTAINING PROTEIN"/>
    <property type="match status" value="1"/>
</dbReference>
<reference evidence="1" key="1">
    <citation type="journal article" date="2023" name="Int. J. Syst. Evol. Microbiol.">
        <title>&lt;i&gt;Holtiella tumoricola&lt;/i&gt; gen. nov. sp. nov., isolated from a human clinical sample.</title>
        <authorList>
            <person name="Allen-Vercoe E."/>
            <person name="Daigneault M.C."/>
            <person name="Vancuren S.J."/>
            <person name="Cochrane K."/>
            <person name="O'Neal L.L."/>
            <person name="Sankaranarayanan K."/>
            <person name="Lawson P.A."/>
        </authorList>
    </citation>
    <scope>NUCLEOTIDE SEQUENCE</scope>
    <source>
        <strain evidence="1">CC70A</strain>
    </source>
</reference>
<dbReference type="AlphaFoldDB" id="A0AA42DQ36"/>